<dbReference type="EMBL" id="RZGZ01000004">
    <property type="protein sequence ID" value="RUQ98021.1"/>
    <property type="molecule type" value="Genomic_DNA"/>
</dbReference>
<dbReference type="Gene3D" id="3.90.550.10">
    <property type="entry name" value="Spore Coat Polysaccharide Biosynthesis Protein SpsA, Chain A"/>
    <property type="match status" value="1"/>
</dbReference>
<evidence type="ECO:0000313" key="1">
    <source>
        <dbReference type="EMBL" id="RUQ98021.1"/>
    </source>
</evidence>
<keyword evidence="1" id="KW-0808">Transferase</keyword>
<keyword evidence="2" id="KW-1185">Reference proteome</keyword>
<organism evidence="1 2">
    <name type="scientific">Labedella endophytica</name>
    <dbReference type="NCBI Taxonomy" id="1523160"/>
    <lineage>
        <taxon>Bacteria</taxon>
        <taxon>Bacillati</taxon>
        <taxon>Actinomycetota</taxon>
        <taxon>Actinomycetes</taxon>
        <taxon>Micrococcales</taxon>
        <taxon>Microbacteriaceae</taxon>
        <taxon>Labedella</taxon>
    </lineage>
</organism>
<gene>
    <name evidence="1" type="ORF">ELQ94_13365</name>
</gene>
<evidence type="ECO:0000313" key="2">
    <source>
        <dbReference type="Proteomes" id="UP000274909"/>
    </source>
</evidence>
<dbReference type="SUPFAM" id="SSF53448">
    <property type="entry name" value="Nucleotide-diphospho-sugar transferases"/>
    <property type="match status" value="1"/>
</dbReference>
<dbReference type="GO" id="GO:0016740">
    <property type="term" value="F:transferase activity"/>
    <property type="evidence" value="ECO:0007669"/>
    <property type="project" value="UniProtKB-KW"/>
</dbReference>
<sequence length="377" mass="42091">MTLMVRDEADIIAPMLEHSLAQGIDLILVTDNGSVDGTREIIESYVATGRVLLTEDPRHEKQQSSVVTAMARTAYETHGADWVINADADEFWVAVDRRQTVKQAFEGIPKSVVTFFAPVTDMTGPPARTGSGVRRLLWRDHRNHRNLWERTGLHAHASPDAVHIGSSTVEVTQGNHAVNLEPGGEVPVGSFVEVLHLPWRSWEQYGGKVERSGAAYAANPMLRPSPRHHGMRDYRRFRADMLEHFYVFRHPIVDDEIVEGNDDELGRDDAIVTSLESLLASGSAVRPDLLEKALDDGADEPYHRPDWDAAAEVARMVIPLESAYTESLQSFRVALQQAARDLRRARAASRAPAPAPTFYRRARSFAGRVLRRLGLRK</sequence>
<dbReference type="InterPro" id="IPR029044">
    <property type="entry name" value="Nucleotide-diphossugar_trans"/>
</dbReference>
<dbReference type="Proteomes" id="UP000274909">
    <property type="component" value="Unassembled WGS sequence"/>
</dbReference>
<comment type="caution">
    <text evidence="1">The sequence shown here is derived from an EMBL/GenBank/DDBJ whole genome shotgun (WGS) entry which is preliminary data.</text>
</comment>
<dbReference type="AlphaFoldDB" id="A0A3S0VDX1"/>
<accession>A0A3S0VDX1</accession>
<proteinExistence type="predicted"/>
<name>A0A3S0VDX1_9MICO</name>
<dbReference type="Pfam" id="PF13704">
    <property type="entry name" value="Glyco_tranf_2_4"/>
    <property type="match status" value="1"/>
</dbReference>
<protein>
    <submittedName>
        <fullName evidence="1">Glycosyltransferase family 2 protein</fullName>
    </submittedName>
</protein>
<reference evidence="1 2" key="1">
    <citation type="submission" date="2018-12" db="EMBL/GenBank/DDBJ databases">
        <authorList>
            <person name="Li F."/>
        </authorList>
    </citation>
    <scope>NUCLEOTIDE SEQUENCE [LARGE SCALE GENOMIC DNA]</scope>
    <source>
        <strain evidence="1 2">EGI 6500705</strain>
    </source>
</reference>